<evidence type="ECO:0000256" key="2">
    <source>
        <dbReference type="ARBA" id="ARBA00022525"/>
    </source>
</evidence>
<dbReference type="SUPFAM" id="SSF51120">
    <property type="entry name" value="beta-Roll"/>
    <property type="match status" value="1"/>
</dbReference>
<dbReference type="PROSITE" id="PS00330">
    <property type="entry name" value="HEMOLYSIN_CALCIUM"/>
    <property type="match status" value="2"/>
</dbReference>
<dbReference type="Pfam" id="PF00353">
    <property type="entry name" value="HemolysinCabind"/>
    <property type="match status" value="1"/>
</dbReference>
<evidence type="ECO:0008006" key="5">
    <source>
        <dbReference type="Google" id="ProtNLM"/>
    </source>
</evidence>
<dbReference type="SUPFAM" id="SSF89372">
    <property type="entry name" value="Fucose-specific lectin"/>
    <property type="match status" value="1"/>
</dbReference>
<protein>
    <recommendedName>
        <fullName evidence="5">Hemolysin-type calcium-binding repeat-containing protein</fullName>
    </recommendedName>
</protein>
<dbReference type="InterPro" id="IPR001343">
    <property type="entry name" value="Hemolysn_Ca-bd"/>
</dbReference>
<keyword evidence="4" id="KW-1185">Reference proteome</keyword>
<dbReference type="PANTHER" id="PTHR38340:SF1">
    <property type="entry name" value="S-LAYER PROTEIN"/>
    <property type="match status" value="1"/>
</dbReference>
<proteinExistence type="predicted"/>
<organism evidence="3 4">
    <name type="scientific">Amylibacter marinus</name>
    <dbReference type="NCBI Taxonomy" id="1475483"/>
    <lineage>
        <taxon>Bacteria</taxon>
        <taxon>Pseudomonadati</taxon>
        <taxon>Pseudomonadota</taxon>
        <taxon>Alphaproteobacteria</taxon>
        <taxon>Rhodobacterales</taxon>
        <taxon>Paracoccaceae</taxon>
        <taxon>Amylibacter</taxon>
    </lineage>
</organism>
<reference evidence="4" key="1">
    <citation type="journal article" date="2019" name="Int. J. Syst. Evol. Microbiol.">
        <title>The Global Catalogue of Microorganisms (GCM) 10K type strain sequencing project: providing services to taxonomists for standard genome sequencing and annotation.</title>
        <authorList>
            <consortium name="The Broad Institute Genomics Platform"/>
            <consortium name="The Broad Institute Genome Sequencing Center for Infectious Disease"/>
            <person name="Wu L."/>
            <person name="Ma J."/>
        </authorList>
    </citation>
    <scope>NUCLEOTIDE SEQUENCE [LARGE SCALE GENOMIC DNA]</scope>
    <source>
        <strain evidence="4">NBRC 110140</strain>
    </source>
</reference>
<dbReference type="Gene3D" id="2.150.10.10">
    <property type="entry name" value="Serralysin-like metalloprotease, C-terminal"/>
    <property type="match status" value="1"/>
</dbReference>
<dbReference type="InterPro" id="IPR050557">
    <property type="entry name" value="RTX_toxin/Mannuronan_C5-epim"/>
</dbReference>
<accession>A0ABQ5VTJ4</accession>
<keyword evidence="2" id="KW-0964">Secreted</keyword>
<dbReference type="InterPro" id="IPR018511">
    <property type="entry name" value="Hemolysin-typ_Ca-bd_CS"/>
</dbReference>
<sequence length="500" mass="54421">MSNLTVVESVYTGPGNRFSGISDFEFYTKDGQTFLILGNEGTSDLKLYYIYANGGTTLRHNLKLGEDTGTVALNDLEPLSIAGVSYFITSGRYDDSAGLIKISGRNSTSLNSPTSVTGDASDYAYFETTHTVYIEDQVYVLATKRNDAALLSFHVGEDLEFNEKQIVTDGGNNHLGDITDITSTVVDDKVFVAVISAFDGGLDLFRMGRHGNLHQRFSIEPETQSGFSYAQKLVTAQIGDITYLVMGAAGSDSLTVFRIGEKGRLVEVDHIIDSLHTRFEGVSELTVVETAGRAFVFAAGSDDGLSVFELMPNGTLRWVVDYEDDFEVALTNISAIEITEIEGEIHVFVASAVEDGFTQFTFTPDEIGLQLIGTNAKDILTGGAEDDHLYGFRQGDQLFGGAGDDILDGGQGKDYLTGGAGADIFVFIPDKRTDVILDYEQGIDLIDLSAYALIESVNDFEIKSREYGAIITIRNEKIRIETDDGQSLSAEDFSADDFIF</sequence>
<dbReference type="PRINTS" id="PR00313">
    <property type="entry name" value="CABNDNGRPT"/>
</dbReference>
<dbReference type="EMBL" id="BSNN01000002">
    <property type="protein sequence ID" value="GLQ34487.1"/>
    <property type="molecule type" value="Genomic_DNA"/>
</dbReference>
<dbReference type="InterPro" id="IPR011049">
    <property type="entry name" value="Serralysin-like_metalloprot_C"/>
</dbReference>
<name>A0ABQ5VTJ4_9RHOB</name>
<evidence type="ECO:0000256" key="1">
    <source>
        <dbReference type="ARBA" id="ARBA00004613"/>
    </source>
</evidence>
<dbReference type="Proteomes" id="UP001156694">
    <property type="component" value="Unassembled WGS sequence"/>
</dbReference>
<gene>
    <name evidence="3" type="ORF">GCM10007939_07700</name>
</gene>
<evidence type="ECO:0000313" key="4">
    <source>
        <dbReference type="Proteomes" id="UP001156694"/>
    </source>
</evidence>
<dbReference type="PANTHER" id="PTHR38340">
    <property type="entry name" value="S-LAYER PROTEIN"/>
    <property type="match status" value="1"/>
</dbReference>
<comment type="caution">
    <text evidence="3">The sequence shown here is derived from an EMBL/GenBank/DDBJ whole genome shotgun (WGS) entry which is preliminary data.</text>
</comment>
<dbReference type="RefSeq" id="WP_284376274.1">
    <property type="nucleotide sequence ID" value="NZ_BSNN01000002.1"/>
</dbReference>
<evidence type="ECO:0000313" key="3">
    <source>
        <dbReference type="EMBL" id="GLQ34487.1"/>
    </source>
</evidence>
<comment type="subcellular location">
    <subcellularLocation>
        <location evidence="1">Secreted</location>
    </subcellularLocation>
</comment>